<comment type="caution">
    <text evidence="2">The sequence shown here is derived from an EMBL/GenBank/DDBJ whole genome shotgun (WGS) entry which is preliminary data.</text>
</comment>
<dbReference type="Pfam" id="PF21721">
    <property type="entry name" value="Gp38_N"/>
    <property type="match status" value="1"/>
</dbReference>
<reference evidence="2 3" key="1">
    <citation type="submission" date="2019-09" db="EMBL/GenBank/DDBJ databases">
        <title>Draft genome sequence of various Type strains from the CCUG.</title>
        <authorList>
            <person name="Pineiro-Iglesias B."/>
            <person name="Tunovic T."/>
            <person name="Unosson C."/>
            <person name="Inganas E."/>
            <person name="Ohlen M."/>
            <person name="Cardew S."/>
            <person name="Jensie-Markopoulos S."/>
            <person name="Salva-Serra F."/>
            <person name="Jaen-Luchoro D."/>
            <person name="Karlsson R."/>
            <person name="Svensson-Stadler L."/>
            <person name="Chun J."/>
            <person name="Moore E."/>
        </authorList>
    </citation>
    <scope>NUCLEOTIDE SEQUENCE [LARGE SCALE GENOMIC DNA]</scope>
    <source>
        <strain evidence="2 3">CCUG 53682T</strain>
    </source>
</reference>
<dbReference type="AlphaFoldDB" id="A0A5M9QXA3"/>
<feature type="domain" description="Phage tail fibre adhesin Gp38 N-terminal" evidence="1">
    <location>
        <begin position="1"/>
        <end position="40"/>
    </location>
</feature>
<name>A0A5M9QXA3_9GAMM</name>
<dbReference type="Proteomes" id="UP000322181">
    <property type="component" value="Unassembled WGS sequence"/>
</dbReference>
<dbReference type="RefSeq" id="WP_067370444.1">
    <property type="nucleotide sequence ID" value="NZ_BAAAFS010000007.1"/>
</dbReference>
<dbReference type="EMBL" id="VXKB01000008">
    <property type="protein sequence ID" value="KAA8713018.1"/>
    <property type="molecule type" value="Genomic_DNA"/>
</dbReference>
<accession>A0A5M9QXA3</accession>
<gene>
    <name evidence="2" type="ORF">F4V73_18050</name>
</gene>
<protein>
    <recommendedName>
        <fullName evidence="1">Phage tail fibre adhesin Gp38 N-terminal domain-containing protein</fullName>
    </recommendedName>
</protein>
<organism evidence="2 3">
    <name type="scientific">Morganella psychrotolerans</name>
    <dbReference type="NCBI Taxonomy" id="368603"/>
    <lineage>
        <taxon>Bacteria</taxon>
        <taxon>Pseudomonadati</taxon>
        <taxon>Pseudomonadota</taxon>
        <taxon>Gammaproteobacteria</taxon>
        <taxon>Enterobacterales</taxon>
        <taxon>Morganellaceae</taxon>
        <taxon>Morganella</taxon>
    </lineage>
</organism>
<dbReference type="InterPro" id="IPR048291">
    <property type="entry name" value="Gp38_N"/>
</dbReference>
<proteinExistence type="predicted"/>
<evidence type="ECO:0000313" key="3">
    <source>
        <dbReference type="Proteomes" id="UP000322181"/>
    </source>
</evidence>
<evidence type="ECO:0000313" key="2">
    <source>
        <dbReference type="EMBL" id="KAA8713018.1"/>
    </source>
</evidence>
<dbReference type="OrthoDB" id="6447050at2"/>
<evidence type="ECO:0000259" key="1">
    <source>
        <dbReference type="Pfam" id="PF21721"/>
    </source>
</evidence>
<sequence length="167" mass="18022">MAVVKGNVGSSVVAEFGERSMLAAGAKAGLKPVFQMSHFVGKSAGFKLKPGHTEWTDYDDWGAYFTERWGYAKGAFGSFTGAAFFDGKEITALHVTNDTWTQNQGFLNLGNPTRNQNIKVTLAGHSGVFIVNVFKGTIQGWNNNSLPSGFINALKSGGPHDVKLEYI</sequence>